<dbReference type="OrthoDB" id="20872at2759"/>
<dbReference type="AlphaFoldDB" id="A0A4U0WHQ3"/>
<comment type="caution">
    <text evidence="1">The sequence shown here is derived from an EMBL/GenBank/DDBJ whole genome shotgun (WGS) entry which is preliminary data.</text>
</comment>
<gene>
    <name evidence="1" type="ORF">B0A55_12366</name>
</gene>
<name>A0A4U0WHQ3_9PEZI</name>
<evidence type="ECO:0000313" key="1">
    <source>
        <dbReference type="EMBL" id="TKA62484.1"/>
    </source>
</evidence>
<protein>
    <submittedName>
        <fullName evidence="1">Uncharacterized protein</fullName>
    </submittedName>
</protein>
<dbReference type="EMBL" id="NAJQ01001069">
    <property type="protein sequence ID" value="TKA62484.1"/>
    <property type="molecule type" value="Genomic_DNA"/>
</dbReference>
<organism evidence="1 2">
    <name type="scientific">Friedmanniomyces simplex</name>
    <dbReference type="NCBI Taxonomy" id="329884"/>
    <lineage>
        <taxon>Eukaryota</taxon>
        <taxon>Fungi</taxon>
        <taxon>Dikarya</taxon>
        <taxon>Ascomycota</taxon>
        <taxon>Pezizomycotina</taxon>
        <taxon>Dothideomycetes</taxon>
        <taxon>Dothideomycetidae</taxon>
        <taxon>Mycosphaerellales</taxon>
        <taxon>Teratosphaeriaceae</taxon>
        <taxon>Friedmanniomyces</taxon>
    </lineage>
</organism>
<sequence>MIADAFALVSFCAAVIRAGQLVLIVYEGTALRFLLLGWRIGRDRSQLAIEYAHHVREQSLETRVIWLHASGVARFEQGVRSTLDQLKVPGRSDPKANILQLL</sequence>
<dbReference type="Proteomes" id="UP000309340">
    <property type="component" value="Unassembled WGS sequence"/>
</dbReference>
<keyword evidence="2" id="KW-1185">Reference proteome</keyword>
<reference evidence="1 2" key="1">
    <citation type="submission" date="2017-03" db="EMBL/GenBank/DDBJ databases">
        <title>Genomes of endolithic fungi from Antarctica.</title>
        <authorList>
            <person name="Coleine C."/>
            <person name="Masonjones S."/>
            <person name="Stajich J.E."/>
        </authorList>
    </citation>
    <scope>NUCLEOTIDE SEQUENCE [LARGE SCALE GENOMIC DNA]</scope>
    <source>
        <strain evidence="1 2">CCFEE 5184</strain>
    </source>
</reference>
<dbReference type="STRING" id="329884.A0A4U0WHQ3"/>
<accession>A0A4U0WHQ3</accession>
<evidence type="ECO:0000313" key="2">
    <source>
        <dbReference type="Proteomes" id="UP000309340"/>
    </source>
</evidence>
<proteinExistence type="predicted"/>